<keyword evidence="4" id="KW-1185">Reference proteome</keyword>
<name>A0ABN1GWU1_9ACTN</name>
<dbReference type="InterPro" id="IPR043129">
    <property type="entry name" value="ATPase_NBD"/>
</dbReference>
<protein>
    <submittedName>
        <fullName evidence="3">Ppx/GppA phosphatase family protein</fullName>
    </submittedName>
</protein>
<accession>A0ABN1GWU1</accession>
<dbReference type="SUPFAM" id="SSF53067">
    <property type="entry name" value="Actin-like ATPase domain"/>
    <property type="match status" value="2"/>
</dbReference>
<feature type="domain" description="Ppx/GppA phosphatase N-terminal" evidence="2">
    <location>
        <begin position="30"/>
        <end position="305"/>
    </location>
</feature>
<dbReference type="Pfam" id="PF02541">
    <property type="entry name" value="Ppx-GppA"/>
    <property type="match status" value="1"/>
</dbReference>
<evidence type="ECO:0000313" key="3">
    <source>
        <dbReference type="EMBL" id="GAA0622112.1"/>
    </source>
</evidence>
<dbReference type="Gene3D" id="3.30.420.150">
    <property type="entry name" value="Exopolyphosphatase. Domain 2"/>
    <property type="match status" value="1"/>
</dbReference>
<reference evidence="3 4" key="1">
    <citation type="journal article" date="2019" name="Int. J. Syst. Evol. Microbiol.">
        <title>The Global Catalogue of Microorganisms (GCM) 10K type strain sequencing project: providing services to taxonomists for standard genome sequencing and annotation.</title>
        <authorList>
            <consortium name="The Broad Institute Genomics Platform"/>
            <consortium name="The Broad Institute Genome Sequencing Center for Infectious Disease"/>
            <person name="Wu L."/>
            <person name="Ma J."/>
        </authorList>
    </citation>
    <scope>NUCLEOTIDE SEQUENCE [LARGE SCALE GENOMIC DNA]</scope>
    <source>
        <strain evidence="3 4">JCM 10671</strain>
    </source>
</reference>
<evidence type="ECO:0000313" key="4">
    <source>
        <dbReference type="Proteomes" id="UP001500957"/>
    </source>
</evidence>
<comment type="caution">
    <text evidence="3">The sequence shown here is derived from an EMBL/GenBank/DDBJ whole genome shotgun (WGS) entry which is preliminary data.</text>
</comment>
<dbReference type="RefSeq" id="WP_344605383.1">
    <property type="nucleotide sequence ID" value="NZ_BAAAHE010000020.1"/>
</dbReference>
<gene>
    <name evidence="3" type="ORF">GCM10009547_26180</name>
</gene>
<dbReference type="CDD" id="cd24056">
    <property type="entry name" value="ASKHA_NBD_MtPPX1-like"/>
    <property type="match status" value="1"/>
</dbReference>
<dbReference type="Proteomes" id="UP001500957">
    <property type="component" value="Unassembled WGS sequence"/>
</dbReference>
<dbReference type="Gene3D" id="3.30.420.40">
    <property type="match status" value="1"/>
</dbReference>
<dbReference type="InterPro" id="IPR050273">
    <property type="entry name" value="GppA/Ppx_hydrolase"/>
</dbReference>
<comment type="similarity">
    <text evidence="1">Belongs to the GppA/Ppx family.</text>
</comment>
<proteinExistence type="inferred from homology"/>
<organism evidence="3 4">
    <name type="scientific">Sporichthya brevicatena</name>
    <dbReference type="NCBI Taxonomy" id="171442"/>
    <lineage>
        <taxon>Bacteria</taxon>
        <taxon>Bacillati</taxon>
        <taxon>Actinomycetota</taxon>
        <taxon>Actinomycetes</taxon>
        <taxon>Sporichthyales</taxon>
        <taxon>Sporichthyaceae</taxon>
        <taxon>Sporichthya</taxon>
    </lineage>
</organism>
<dbReference type="InterPro" id="IPR003695">
    <property type="entry name" value="Ppx_GppA_N"/>
</dbReference>
<dbReference type="PANTHER" id="PTHR30005">
    <property type="entry name" value="EXOPOLYPHOSPHATASE"/>
    <property type="match status" value="1"/>
</dbReference>
<dbReference type="EMBL" id="BAAAHE010000020">
    <property type="protein sequence ID" value="GAA0622112.1"/>
    <property type="molecule type" value="Genomic_DNA"/>
</dbReference>
<sequence length="325" mass="34514">MRLGVLDVGSNTVHLLVMDAHPGARPWAAHSHKIELRLVDHLDPDGRITDDGIAALADAVAESATVASDAGVESVMAFATSAIREAPNGETVLAEVLRRTGVTLEVLNGGDEARLTFLAVRRWFGWSAGRMLLFDIGGGSLELATGIDSEPDTATSLPLGAARLTRHWFTADPPPEEEVTALRKHVRAEIARVAGPLLRYGPPDLAVATSKTFKQLARMAGAAPSAEGLYVRRTLAHTDVVQWTRRMATMPAAERAALPGVSVGRAEQLLAGAVVAEAAMDLFSVPQLTICPWALREGLVLRWFDHLNDSEDGVAWAASTGGTTG</sequence>
<evidence type="ECO:0000259" key="2">
    <source>
        <dbReference type="Pfam" id="PF02541"/>
    </source>
</evidence>
<dbReference type="PANTHER" id="PTHR30005:SF0">
    <property type="entry name" value="RETROGRADE REGULATION PROTEIN 2"/>
    <property type="match status" value="1"/>
</dbReference>
<evidence type="ECO:0000256" key="1">
    <source>
        <dbReference type="ARBA" id="ARBA00007125"/>
    </source>
</evidence>